<protein>
    <submittedName>
        <fullName evidence="19">Enhancer of bithorax, isoform H</fullName>
    </submittedName>
</protein>
<evidence type="ECO:0000256" key="15">
    <source>
        <dbReference type="SAM" id="MobiDB-lite"/>
    </source>
</evidence>
<feature type="region of interest" description="Disordered" evidence="15">
    <location>
        <begin position="2375"/>
        <end position="2398"/>
    </location>
</feature>
<dbReference type="Pfam" id="PF15612">
    <property type="entry name" value="WHIM1"/>
    <property type="match status" value="1"/>
</dbReference>
<reference evidence="19 21" key="4">
    <citation type="journal article" date="2002" name="Genome Biol.">
        <title>The transposable elements of the Drosophila melanogaster euchromatin: a genomics perspective.</title>
        <authorList>
            <person name="Kaminker J.S."/>
            <person name="Bergman C.M."/>
            <person name="Kronmiller B."/>
            <person name="Carlson J."/>
            <person name="Svirskas R."/>
            <person name="Patel S."/>
            <person name="Frise E."/>
            <person name="Wheeler D.A."/>
            <person name="Lewis S.E."/>
            <person name="Rubin G.M."/>
            <person name="Ashburner M."/>
            <person name="Celniker S.E."/>
        </authorList>
    </citation>
    <scope>NUCLEOTIDE SEQUENCE [LARGE SCALE GENOMIC DNA]</scope>
    <source>
        <strain evidence="21">Berkeley</strain>
    </source>
</reference>
<reference evidence="19 21" key="3">
    <citation type="journal article" date="2002" name="Genome Biol.">
        <title>Annotation of the Drosophila melanogaster euchromatic genome: a systematic review.</title>
        <authorList>
            <person name="Misra S."/>
            <person name="Crosby M.A."/>
            <person name="Mungall C.J."/>
            <person name="Matthews B.B."/>
            <person name="Campbell K.S."/>
            <person name="Hradecky P."/>
            <person name="Huang Y."/>
            <person name="Kaminker J.S."/>
            <person name="Millburn G.H."/>
            <person name="Prochnik S.E."/>
            <person name="Smith C.D."/>
            <person name="Tupy J.L."/>
            <person name="Whitfied E.J."/>
            <person name="Bayraktaroglu L."/>
            <person name="Berman B.P."/>
            <person name="Bettencourt B.R."/>
            <person name="Celniker S.E."/>
            <person name="de Grey A.D."/>
            <person name="Drysdale R.A."/>
            <person name="Harris N.L."/>
            <person name="Richter J."/>
            <person name="Russo S."/>
            <person name="Schroeder A.J."/>
            <person name="Shu S.Q."/>
            <person name="Stapleton M."/>
            <person name="Yamada C."/>
            <person name="Ashburner M."/>
            <person name="Gelbart W.M."/>
            <person name="Rubin G.M."/>
            <person name="Lewis S.E."/>
        </authorList>
    </citation>
    <scope>GENOME REANNOTATION</scope>
    <source>
        <strain evidence="21">Berkeley</strain>
    </source>
</reference>
<dbReference type="Pfam" id="PF02791">
    <property type="entry name" value="DDT"/>
    <property type="match status" value="1"/>
</dbReference>
<comment type="subcellular location">
    <subcellularLocation>
        <location evidence="1">Nucleus</location>
    </subcellularLocation>
</comment>
<dbReference type="InterPro" id="IPR036427">
    <property type="entry name" value="Bromodomain-like_sf"/>
</dbReference>
<dbReference type="PROSITE" id="PS50827">
    <property type="entry name" value="DDT"/>
    <property type="match status" value="1"/>
</dbReference>
<dbReference type="GeneID" id="44811"/>
<dbReference type="InterPro" id="IPR013083">
    <property type="entry name" value="Znf_RING/FYVE/PHD"/>
</dbReference>
<evidence type="ECO:0000313" key="21">
    <source>
        <dbReference type="Proteomes" id="UP000000803"/>
    </source>
</evidence>
<dbReference type="SUPFAM" id="SSF57903">
    <property type="entry name" value="FYVE/PHD zinc finger"/>
    <property type="match status" value="3"/>
</dbReference>
<dbReference type="Proteomes" id="UP000000803">
    <property type="component" value="Chromosome 3L"/>
</dbReference>
<dbReference type="InterPro" id="IPR028941">
    <property type="entry name" value="WHIM2_dom"/>
</dbReference>
<keyword evidence="11" id="KW-0804">Transcription</keyword>
<dbReference type="InterPro" id="IPR018501">
    <property type="entry name" value="DDT_dom"/>
</dbReference>
<dbReference type="CTD" id="44811"/>
<feature type="compositionally biased region" description="Low complexity" evidence="15">
    <location>
        <begin position="1559"/>
        <end position="1590"/>
    </location>
</feature>
<dbReference type="FunFam" id="3.30.40.10:FF:000048">
    <property type="entry name" value="nucleosome-remodeling factor subunit BPTF isoform X1"/>
    <property type="match status" value="2"/>
</dbReference>
<keyword evidence="12" id="KW-0539">Nucleus</keyword>
<evidence type="ECO:0000256" key="2">
    <source>
        <dbReference type="ARBA" id="ARBA00022553"/>
    </source>
</evidence>
<dbReference type="InterPro" id="IPR019786">
    <property type="entry name" value="Zinc_finger_PHD-type_CS"/>
</dbReference>
<evidence type="ECO:0000256" key="10">
    <source>
        <dbReference type="ARBA" id="ARBA00023117"/>
    </source>
</evidence>
<dbReference type="VEuPathDB" id="VectorBase:FBgn0000541"/>
<feature type="compositionally biased region" description="Basic residues" evidence="15">
    <location>
        <begin position="66"/>
        <end position="82"/>
    </location>
</feature>
<dbReference type="SMART" id="SM00249">
    <property type="entry name" value="PHD"/>
    <property type="match status" value="3"/>
</dbReference>
<evidence type="ECO:0000256" key="13">
    <source>
        <dbReference type="PROSITE-ProRule" id="PRU00035"/>
    </source>
</evidence>
<feature type="compositionally biased region" description="Polar residues" evidence="15">
    <location>
        <begin position="38"/>
        <end position="56"/>
    </location>
</feature>
<feature type="domain" description="Bromo" evidence="16">
    <location>
        <begin position="2665"/>
        <end position="2735"/>
    </location>
</feature>
<dbReference type="RefSeq" id="NP_001261188.1">
    <property type="nucleotide sequence ID" value="NM_001274259.1"/>
</dbReference>
<dbReference type="SUPFAM" id="SSF47370">
    <property type="entry name" value="Bromodomain"/>
    <property type="match status" value="1"/>
</dbReference>
<evidence type="ECO:0007829" key="22">
    <source>
        <dbReference type="PeptideAtlas" id="M9PDH1"/>
    </source>
</evidence>
<reference evidence="19 21" key="9">
    <citation type="journal article" date="2015" name="G3 (Bethesda)">
        <title>Gene Model Annotations for Drosophila melanogaster: Impact of High-Throughput Data.</title>
        <authorList>
            <consortium name="FlyBase Consortium"/>
            <person name="Matthews B.B."/>
            <person name="Dos Santos G."/>
            <person name="Crosby M.A."/>
            <person name="Emmert D.B."/>
            <person name="St Pierre S.E."/>
            <person name="Gramates L.S."/>
            <person name="Zhou P."/>
            <person name="Schroeder A.J."/>
            <person name="Falls K."/>
            <person name="Strelets V."/>
            <person name="Russo S.M."/>
            <person name="Gelbart W.M."/>
            <person name="null"/>
        </authorList>
    </citation>
    <scope>NUCLEOTIDE SEQUENCE [LARGE SCALE GENOMIC DNA]</scope>
    <source>
        <strain evidence="21">Berkeley</strain>
    </source>
</reference>
<keyword evidence="6" id="KW-0862">Zinc</keyword>
<dbReference type="InterPro" id="IPR011011">
    <property type="entry name" value="Znf_FYVE_PHD"/>
</dbReference>
<feature type="compositionally biased region" description="Basic and acidic residues" evidence="15">
    <location>
        <begin position="528"/>
        <end position="537"/>
    </location>
</feature>
<keyword evidence="2" id="KW-0597">Phosphoprotein</keyword>
<reference evidence="19 21" key="10">
    <citation type="journal article" date="2015" name="G3 (Bethesda)">
        <title>Gene Model Annotations for Drosophila melanogaster: The Rule-Benders.</title>
        <authorList>
            <consortium name="FlyBase Consortium"/>
            <person name="Crosby M.A."/>
            <person name="Gramates L.S."/>
            <person name="Dos Santos G."/>
            <person name="Matthews B.B."/>
            <person name="St Pierre S.E."/>
            <person name="Zhou P."/>
            <person name="Schroeder A.J."/>
            <person name="Falls K."/>
            <person name="Emmert D.B."/>
            <person name="Russo S.M."/>
            <person name="Gelbart W.M."/>
            <person name="null"/>
        </authorList>
    </citation>
    <scope>NUCLEOTIDE SEQUENCE [LARGE SCALE GENOMIC DNA]</scope>
    <source>
        <strain evidence="21">Berkeley</strain>
    </source>
</reference>
<dbReference type="SMR" id="M9PDH1"/>
<feature type="compositionally biased region" description="Acidic residues" evidence="15">
    <location>
        <begin position="109"/>
        <end position="125"/>
    </location>
</feature>
<reference evidence="19 21" key="1">
    <citation type="journal article" date="2000" name="Science">
        <title>The genome sequence of Drosophila melanogaster.</title>
        <authorList>
            <person name="Adams M.D."/>
            <person name="Celniker S.E."/>
            <person name="Holt R.A."/>
            <person name="Evans C.A."/>
            <person name="Gocayne J.D."/>
            <person name="Amanatides P.G."/>
            <person name="Scherer S.E."/>
            <person name="Li P.W."/>
            <person name="Hoskins R.A."/>
            <person name="Galle R.F."/>
            <person name="George R.A."/>
            <person name="Lewis S.E."/>
            <person name="Richards S."/>
            <person name="Ashburner M."/>
            <person name="Henderson S.N."/>
            <person name="Sutton G.G."/>
            <person name="Wortman J.R."/>
            <person name="Yandell M.D."/>
            <person name="Zhang Q."/>
            <person name="Chen L.X."/>
            <person name="Brandon R.C."/>
            <person name="Rogers Y.H."/>
            <person name="Blazej R.G."/>
            <person name="Champe M."/>
            <person name="Pfeiffer B.D."/>
            <person name="Wan K.H."/>
            <person name="Doyle C."/>
            <person name="Baxter E.G."/>
            <person name="Helt G."/>
            <person name="Nelson C.R."/>
            <person name="Gabor G.L."/>
            <person name="Abril J.F."/>
            <person name="Agbayani A."/>
            <person name="An H.J."/>
            <person name="Andrews-Pfannkoch C."/>
            <person name="Baldwin D."/>
            <person name="Ballew R.M."/>
            <person name="Basu A."/>
            <person name="Baxendale J."/>
            <person name="Bayraktaroglu L."/>
            <person name="Beasley E.M."/>
            <person name="Beeson K.Y."/>
            <person name="Benos P.V."/>
            <person name="Berman B.P."/>
            <person name="Bhandari D."/>
            <person name="Bolshakov S."/>
            <person name="Borkova D."/>
            <person name="Botchan M.R."/>
            <person name="Bouck J."/>
            <person name="Brokstein P."/>
            <person name="Brottier P."/>
            <person name="Burtis K.C."/>
            <person name="Busam D.A."/>
            <person name="Butler H."/>
            <person name="Cadieu E."/>
            <person name="Center A."/>
            <person name="Chandra I."/>
            <person name="Cherry J.M."/>
            <person name="Cawley S."/>
            <person name="Dahlke C."/>
            <person name="Davenport L.B."/>
            <person name="Davies P."/>
            <person name="de Pablos B."/>
            <person name="Delcher A."/>
            <person name="Deng Z."/>
            <person name="Mays A.D."/>
            <person name="Dew I."/>
            <person name="Dietz S.M."/>
            <person name="Dodson K."/>
            <person name="Doup L.E."/>
            <person name="Downes M."/>
            <person name="Dugan-Rocha S."/>
            <person name="Dunkov B.C."/>
            <person name="Dunn P."/>
            <person name="Durbin K.J."/>
            <person name="Evangelista C.C."/>
            <person name="Ferraz C."/>
            <person name="Ferriera S."/>
            <person name="Fleischmann W."/>
            <person name="Fosler C."/>
            <person name="Gabrielian A.E."/>
            <person name="Garg N.S."/>
            <person name="Gelbart W.M."/>
            <person name="Glasser K."/>
            <person name="Glodek A."/>
            <person name="Gong F."/>
            <person name="Gorrell J.H."/>
            <person name="Gu Z."/>
            <person name="Guan P."/>
            <person name="Harris M."/>
            <person name="Harris N.L."/>
            <person name="Harvey D."/>
            <person name="Heiman T.J."/>
            <person name="Hernandez J.R."/>
            <person name="Houck J."/>
            <person name="Hostin D."/>
            <person name="Houston K.A."/>
            <person name="Howland T.J."/>
            <person name="Wei M.H."/>
            <person name="Ibegwam C."/>
            <person name="Jalali M."/>
            <person name="Kalush F."/>
            <person name="Karpen G.H."/>
            <person name="Ke Z."/>
            <person name="Kennison J.A."/>
            <person name="Ketchum K.A."/>
            <person name="Kimmel B.E."/>
            <person name="Kodira C.D."/>
            <person name="Kraft C."/>
            <person name="Kravitz S."/>
            <person name="Kulp D."/>
            <person name="Lai Z."/>
            <person name="Lasko P."/>
            <person name="Lei Y."/>
            <person name="Levitsky A.A."/>
            <person name="Li J."/>
            <person name="Li Z."/>
            <person name="Liang Y."/>
            <person name="Lin X."/>
            <person name="Liu X."/>
            <person name="Mattei B."/>
            <person name="McIntosh T.C."/>
            <person name="McLeod M.P."/>
            <person name="McPherson D."/>
            <person name="Merkulov G."/>
            <person name="Milshina N.V."/>
            <person name="Mobarry C."/>
            <person name="Morris J."/>
            <person name="Moshrefi A."/>
            <person name="Mount S.M."/>
            <person name="Moy M."/>
            <person name="Murphy B."/>
            <person name="Murphy L."/>
            <person name="Muzny D.M."/>
            <person name="Nelson D.L."/>
            <person name="Nelson D.R."/>
            <person name="Nelson K.A."/>
            <person name="Nixon K."/>
            <person name="Nusskern D.R."/>
            <person name="Pacleb J.M."/>
            <person name="Palazzolo M."/>
            <person name="Pittman G.S."/>
            <person name="Pan S."/>
            <person name="Pollard J."/>
            <person name="Puri V."/>
            <person name="Reese M.G."/>
            <person name="Reinert K."/>
            <person name="Remington K."/>
            <person name="Saunders R.D."/>
            <person name="Scheeler F."/>
            <person name="Shen H."/>
            <person name="Shue B.C."/>
            <person name="Siden-Kiamos I."/>
            <person name="Simpson M."/>
            <person name="Skupski M.P."/>
            <person name="Smith T."/>
            <person name="Spier E."/>
            <person name="Spradling A.C."/>
            <person name="Stapleton M."/>
            <person name="Strong R."/>
            <person name="Sun E."/>
            <person name="Svirskas R."/>
            <person name="Tector C."/>
            <person name="Turner R."/>
            <person name="Venter E."/>
            <person name="Wang A.H."/>
            <person name="Wang X."/>
            <person name="Wang Z.Y."/>
            <person name="Wassarman D.A."/>
            <person name="Weinstock G.M."/>
            <person name="Weissenbach J."/>
            <person name="Williams S.M."/>
            <person name="WoodageT"/>
            <person name="Worley K.C."/>
            <person name="Wu D."/>
            <person name="Yang S."/>
            <person name="Yao Q.A."/>
            <person name="Ye J."/>
            <person name="Yeh R.F."/>
            <person name="Zaveri J.S."/>
            <person name="Zhan M."/>
            <person name="Zhang G."/>
            <person name="Zhao Q."/>
            <person name="Zheng L."/>
            <person name="Zheng X.H."/>
            <person name="Zhong F.N."/>
            <person name="Zhong W."/>
            <person name="Zhou X."/>
            <person name="Zhu S."/>
            <person name="Zhu X."/>
            <person name="Smith H.O."/>
            <person name="Gibbs R.A."/>
            <person name="Myers E.W."/>
            <person name="Rubin G.M."/>
            <person name="Venter J.C."/>
        </authorList>
    </citation>
    <scope>NUCLEOTIDE SEQUENCE [LARGE SCALE GENOMIC DNA]</scope>
    <source>
        <strain evidence="21">Berkeley</strain>
    </source>
</reference>
<dbReference type="EMBL" id="AE014296">
    <property type="protein sequence ID" value="AGB93883.1"/>
    <property type="molecule type" value="Genomic_DNA"/>
</dbReference>
<dbReference type="OMA" id="PEQYTNV"/>
<evidence type="ECO:0000256" key="1">
    <source>
        <dbReference type="ARBA" id="ARBA00004123"/>
    </source>
</evidence>
<dbReference type="CDD" id="cd15559">
    <property type="entry name" value="PHD1_BPTF"/>
    <property type="match status" value="1"/>
</dbReference>
<evidence type="ECO:0000313" key="20">
    <source>
        <dbReference type="FlyBase" id="FBgn0000541"/>
    </source>
</evidence>
<feature type="region of interest" description="Disordered" evidence="15">
    <location>
        <begin position="1"/>
        <end position="125"/>
    </location>
</feature>
<evidence type="ECO:0000259" key="16">
    <source>
        <dbReference type="PROSITE" id="PS50014"/>
    </source>
</evidence>
<organism evidence="19 21">
    <name type="scientific">Drosophila melanogaster</name>
    <name type="common">Fruit fly</name>
    <dbReference type="NCBI Taxonomy" id="7227"/>
    <lineage>
        <taxon>Eukaryota</taxon>
        <taxon>Metazoa</taxon>
        <taxon>Ecdysozoa</taxon>
        <taxon>Arthropoda</taxon>
        <taxon>Hexapoda</taxon>
        <taxon>Insecta</taxon>
        <taxon>Pterygota</taxon>
        <taxon>Neoptera</taxon>
        <taxon>Endopterygota</taxon>
        <taxon>Diptera</taxon>
        <taxon>Brachycera</taxon>
        <taxon>Muscomorpha</taxon>
        <taxon>Ephydroidea</taxon>
        <taxon>Drosophilidae</taxon>
        <taxon>Drosophila</taxon>
        <taxon>Sophophora</taxon>
    </lineage>
</organism>
<feature type="region of interest" description="Disordered" evidence="15">
    <location>
        <begin position="505"/>
        <end position="538"/>
    </location>
</feature>
<feature type="region of interest" description="Disordered" evidence="15">
    <location>
        <begin position="1406"/>
        <end position="1425"/>
    </location>
</feature>
<dbReference type="GO" id="GO:0045944">
    <property type="term" value="P:positive regulation of transcription by RNA polymerase II"/>
    <property type="evidence" value="ECO:0007669"/>
    <property type="project" value="UniProtKB-ARBA"/>
</dbReference>
<gene>
    <name evidence="19 20" type="primary">E(bx)</name>
    <name evidence="19" type="synonym">CG10894</name>
    <name evidence="19" type="synonym">CG17135</name>
    <name evidence="19" type="synonym">CG32478</name>
    <name evidence="19" type="synonym">CG7022</name>
    <name evidence="19" type="synonym">Dmel\CG32346</name>
    <name evidence="19" type="synonym">dNURF</name>
    <name evidence="19" type="synonym">dNURF301</name>
    <name evidence="19" type="synonym">E(BX)</name>
    <name evidence="19" type="synonym">E(Bx)</name>
    <name evidence="19" type="synonym">e(Bx)</name>
    <name evidence="19" type="synonym">e(bx)</name>
    <name evidence="19" type="synonym">Ebx</name>
    <name evidence="19" type="synonym">En-bx</name>
    <name evidence="19" type="synonym">l(3)122</name>
    <name evidence="19" type="synonym">l(3)ry122</name>
    <name evidence="19" type="synonym">NURF</name>
    <name evidence="19" type="synonym">Nurf</name>
    <name evidence="19" type="synonym">NURF 215</name>
    <name evidence="19" type="synonym">Nurf 301</name>
    <name evidence="19" type="synonym">NURF-215</name>
    <name evidence="19" type="synonym">Nurf-215</name>
    <name evidence="19" type="synonym">NURF-301</name>
    <name evidence="19" type="synonym">NURF215</name>
    <name evidence="19" type="synonym">NURF301</name>
    <name evidence="19" type="synonym">NuRF301</name>
    <name evidence="19" type="synonym">Nurf301</name>
    <name evidence="19" type="synonym">nurf301</name>
    <name evidence="19" type="synonym">p215</name>
    <name evidence="19" type="synonym">p301</name>
    <name evidence="19 20" type="ORF">CG32346</name>
    <name evidence="19" type="ORF">Dmel_CG32346</name>
</gene>
<dbReference type="InterPro" id="IPR018359">
    <property type="entry name" value="Bromodomain_CS"/>
</dbReference>
<dbReference type="CDD" id="cd05509">
    <property type="entry name" value="Bromo_gcn5_like"/>
    <property type="match status" value="1"/>
</dbReference>
<feature type="domain" description="DDT" evidence="18">
    <location>
        <begin position="188"/>
        <end position="248"/>
    </location>
</feature>
<evidence type="ECO:0000313" key="19">
    <source>
        <dbReference type="EMBL" id="AGB93883.1"/>
    </source>
</evidence>
<keyword evidence="9" id="KW-0175">Coiled coil</keyword>
<dbReference type="Bgee" id="FBgn0000541">
    <property type="expression patterns" value="Expressed in intestinal stem cell (Drosophila) in digestive tract and 284 other cell types or tissues"/>
</dbReference>
<keyword evidence="10 13" id="KW-0103">Bromodomain</keyword>
<dbReference type="PRINTS" id="PR00503">
    <property type="entry name" value="BROMODOMAIN"/>
</dbReference>
<keyword evidence="5 14" id="KW-0863">Zinc-finger</keyword>
<feature type="domain" description="PHD-type" evidence="17">
    <location>
        <begin position="2573"/>
        <end position="2638"/>
    </location>
</feature>
<evidence type="ECO:0000256" key="4">
    <source>
        <dbReference type="ARBA" id="ARBA00022737"/>
    </source>
</evidence>
<feature type="compositionally biased region" description="Polar residues" evidence="15">
    <location>
        <begin position="2375"/>
        <end position="2385"/>
    </location>
</feature>
<evidence type="ECO:0000256" key="12">
    <source>
        <dbReference type="ARBA" id="ARBA00023242"/>
    </source>
</evidence>
<reference evidence="19 21" key="8">
    <citation type="journal article" date="2007" name="Science">
        <title>Sequence finishing and mapping of Drosophila melanogaster heterochromatin.</title>
        <authorList>
            <person name="Hoskins R.A."/>
            <person name="Carlson J.W."/>
            <person name="Kennedy C."/>
            <person name="Acevedo D."/>
            <person name="Evans-Holm M."/>
            <person name="Frise E."/>
            <person name="Wan K.H."/>
            <person name="Park S."/>
            <person name="Mendez-Lago M."/>
            <person name="Rossi F."/>
            <person name="Villasante A."/>
            <person name="Dimitri P."/>
            <person name="Karpen G.H."/>
            <person name="Celniker S.E."/>
        </authorList>
    </citation>
    <scope>NUCLEOTIDE SEQUENCE [LARGE SCALE GENOMIC DNA]</scope>
    <source>
        <strain evidence="21">Berkeley</strain>
    </source>
</reference>
<dbReference type="ExpressionAtlas" id="M9PDH1">
    <property type="expression patterns" value="baseline and differential"/>
</dbReference>
<dbReference type="CDD" id="cd15560">
    <property type="entry name" value="PHD2_3_BPTF"/>
    <property type="match status" value="1"/>
</dbReference>
<evidence type="ECO:0000259" key="17">
    <source>
        <dbReference type="PROSITE" id="PS50016"/>
    </source>
</evidence>
<proteinExistence type="evidence at protein level"/>
<dbReference type="AGR" id="FB:FBgn0000541"/>
<dbReference type="GO" id="GO:0006338">
    <property type="term" value="P:chromatin remodeling"/>
    <property type="evidence" value="ECO:0007669"/>
    <property type="project" value="UniProtKB-ARBA"/>
</dbReference>
<evidence type="ECO:0000256" key="11">
    <source>
        <dbReference type="ARBA" id="ARBA00023163"/>
    </source>
</evidence>
<reference evidence="19 21" key="2">
    <citation type="journal article" date="2002" name="Genome Biol.">
        <title>Finishing a whole-genome shotgun: release 3 of the Drosophila melanogaster euchromatic genome sequence.</title>
        <authorList>
            <person name="Celniker S.E."/>
            <person name="Wheeler D.A."/>
            <person name="Kronmiller B."/>
            <person name="Carlson J.W."/>
            <person name="Halpern A."/>
            <person name="Patel S."/>
            <person name="Adams M."/>
            <person name="Champe M."/>
            <person name="Dugan S.P."/>
            <person name="Frise E."/>
            <person name="Hodgson A."/>
            <person name="George R.A."/>
            <person name="Hoskins R.A."/>
            <person name="Laverty T."/>
            <person name="Muzny D.M."/>
            <person name="Nelson C.R."/>
            <person name="Pacleb J.M."/>
            <person name="Park S."/>
            <person name="Pfeiffer B.D."/>
            <person name="Richards S."/>
            <person name="Sodergren E.J."/>
            <person name="Svirskas R."/>
            <person name="Tabor P.E."/>
            <person name="Wan K."/>
            <person name="Stapleton M."/>
            <person name="Sutton G.G."/>
            <person name="Venter C."/>
            <person name="Weinstock G."/>
            <person name="Scherer S.E."/>
            <person name="Myers E.W."/>
            <person name="Gibbs R.A."/>
            <person name="Rubin G.M."/>
        </authorList>
    </citation>
    <scope>NUCLEOTIDE SEQUENCE [LARGE SCALE GENOMIC DNA]</scope>
    <source>
        <strain evidence="21">Berkeley</strain>
    </source>
</reference>
<dbReference type="FlyBase" id="FBgn0000541">
    <property type="gene designation" value="E(bx)"/>
</dbReference>
<evidence type="ECO:0000259" key="18">
    <source>
        <dbReference type="PROSITE" id="PS50827"/>
    </source>
</evidence>
<feature type="compositionally biased region" description="Basic residues" evidence="15">
    <location>
        <begin position="1"/>
        <end position="12"/>
    </location>
</feature>
<dbReference type="PROSITE" id="PS50016">
    <property type="entry name" value="ZF_PHD_2"/>
    <property type="match status" value="2"/>
</dbReference>
<feature type="domain" description="PHD-type" evidence="17">
    <location>
        <begin position="339"/>
        <end position="386"/>
    </location>
</feature>
<dbReference type="InterPro" id="IPR001487">
    <property type="entry name" value="Bromodomain"/>
</dbReference>
<evidence type="ECO:0000256" key="7">
    <source>
        <dbReference type="ARBA" id="ARBA00022853"/>
    </source>
</evidence>
<dbReference type="SMART" id="SM00571">
    <property type="entry name" value="DDT"/>
    <property type="match status" value="1"/>
</dbReference>
<reference evidence="19 21" key="7">
    <citation type="journal article" date="2007" name="Science">
        <title>The Release 5.1 annotation of Drosophila melanogaster heterochromatin.</title>
        <authorList>
            <person name="Smith C.D."/>
            <person name="Shu S."/>
            <person name="Mungall C.J."/>
            <person name="Karpen G.H."/>
        </authorList>
    </citation>
    <scope>NUCLEOTIDE SEQUENCE [LARGE SCALE GENOMIC DNA]</scope>
    <source>
        <strain evidence="21">Berkeley</strain>
    </source>
</reference>
<reference evidence="19 21" key="6">
    <citation type="journal article" date="2005" name="PLoS Comput. Biol.">
        <title>Combined evidence annotation of transposable elements in genome sequences.</title>
        <authorList>
            <person name="Quesneville H."/>
            <person name="Bergman C.M."/>
            <person name="Andrieu O."/>
            <person name="Autard D."/>
            <person name="Nouaud D."/>
            <person name="Ashburner M."/>
            <person name="Anxolabehere D."/>
        </authorList>
    </citation>
    <scope>NUCLEOTIDE SEQUENCE [LARGE SCALE GENOMIC DNA]</scope>
    <source>
        <strain evidence="21">Berkeley</strain>
    </source>
</reference>
<dbReference type="PROSITE" id="PS01359">
    <property type="entry name" value="ZF_PHD_1"/>
    <property type="match status" value="1"/>
</dbReference>
<dbReference type="GO" id="GO:0008270">
    <property type="term" value="F:zinc ion binding"/>
    <property type="evidence" value="ECO:0007669"/>
    <property type="project" value="UniProtKB-KW"/>
</dbReference>
<dbReference type="PROSITE" id="PS00633">
    <property type="entry name" value="BROMODOMAIN_1"/>
    <property type="match status" value="1"/>
</dbReference>
<keyword evidence="22" id="KW-1267">Proteomics identification</keyword>
<dbReference type="Pfam" id="PF00439">
    <property type="entry name" value="Bromodomain"/>
    <property type="match status" value="1"/>
</dbReference>
<evidence type="ECO:0000256" key="3">
    <source>
        <dbReference type="ARBA" id="ARBA00022723"/>
    </source>
</evidence>
<dbReference type="PANTHER" id="PTHR45975">
    <property type="entry name" value="NUCLEOSOME-REMODELING FACTOR SUBUNIT BPTF"/>
    <property type="match status" value="1"/>
</dbReference>
<dbReference type="PROSITE" id="PS50014">
    <property type="entry name" value="BROMODOMAIN_2"/>
    <property type="match status" value="1"/>
</dbReference>
<accession>M9PDH1</accession>
<keyword evidence="7" id="KW-0156">Chromatin regulator</keyword>
<dbReference type="InterPro" id="IPR028942">
    <property type="entry name" value="WHIM1_dom"/>
</dbReference>
<keyword evidence="8" id="KW-0805">Transcription regulation</keyword>
<feature type="region of interest" description="Disordered" evidence="15">
    <location>
        <begin position="1559"/>
        <end position="1596"/>
    </location>
</feature>
<dbReference type="FunFam" id="3.30.40.10:FF:000036">
    <property type="entry name" value="nucleosome-remodeling factor subunit BPTF isoform X1"/>
    <property type="match status" value="1"/>
</dbReference>
<dbReference type="Pfam" id="PF15613">
    <property type="entry name" value="WSD"/>
    <property type="match status" value="1"/>
</dbReference>
<dbReference type="PANTHER" id="PTHR45975:SF2">
    <property type="entry name" value="NUCLEOSOME-REMODELING FACTOR SUBUNIT BPTF"/>
    <property type="match status" value="1"/>
</dbReference>
<feature type="region of interest" description="Disordered" evidence="15">
    <location>
        <begin position="2273"/>
        <end position="2295"/>
    </location>
</feature>
<feature type="region of interest" description="Disordered" evidence="15">
    <location>
        <begin position="2474"/>
        <end position="2524"/>
    </location>
</feature>
<feature type="region of interest" description="Disordered" evidence="15">
    <location>
        <begin position="1026"/>
        <end position="1048"/>
    </location>
</feature>
<keyword evidence="21" id="KW-1185">Reference proteome</keyword>
<evidence type="ECO:0000256" key="9">
    <source>
        <dbReference type="ARBA" id="ARBA00023054"/>
    </source>
</evidence>
<dbReference type="BioGRID-ORCS" id="44811">
    <property type="hits" value="1 hit in 1 CRISPR screen"/>
</dbReference>
<dbReference type="OrthoDB" id="784962at2759"/>
<dbReference type="GO" id="GO:0016589">
    <property type="term" value="C:NURF complex"/>
    <property type="evidence" value="ECO:0007669"/>
    <property type="project" value="InterPro"/>
</dbReference>
<sequence>MSGRGSRKRGRPPKTPNERASGRFNYQLLKKPKYLSEGKSQPSTPSASRGISPQSDEGSRSSHNNHTNRSRGSAAKRGRGRKSAVQPNTSSYSGRKGYESEYHYGSDFGDSEEDKSDNEDDMLLTPSDDESLEVANESESEFSVCSFNQNGVGRPPRPPSPEPVWLQEGRQYAALDLPDSSEDLFIANTHVLRALSIYEVLRRFRHMVRLSPFRFEDLCAALACEEQSALLTEVHIMLLKAILREEDAQGTHFGPLDQKDTVNISLYLIDSITWPEVLRSYVESDKTFDRNVFHILSHTEYPYTGIDNRLEVLQFLSDQFLTSNSIRDVMLQEGPIHYDDHCRVCHRLGDLLCCETCPAVYHLECVDPPMNDVPTEDWQCGLCRSHKVSGVVDCVLPQEKQGVLIRHDSLGVDRHGRKYWFIARRIFIEDQENFTCWYYSTTSKLKLLLSRLDAEELETRLHSQITERRDEIERQMKLTETLTNEHKHTKRSVIEIEQEAKNELLEKEVLDEDEKDGDAKSESQSIEGTKKQEECKMVTRQKSNQLTNGTLHFKLGMEQGFKNYVNQYSTNPIALNKPQRNEERDKRRHLSHKFSLTTASDFKWIGITMGTTDNMITTLRQTLINFESNIAASFLNINWVVNKKIWNAAVMNARRPSEFAVVLLLFQASLKSVVFANVWHEQLGHTTLQRITSAEREERKKLEKREKRERDDEEERNRLAFNYIKYTLGLKHQVWKQKGEEYRVHGQWGWLWLSSSRRCGVRARRAQPLTHNRVYVHYTMGEENDVNEIILVDPRTQRFMQQCESSNVDGQVCHYLPDQYKNVKVIEDVTEKIKGHIDVSKALNAPGRTYYSKVARKSRLDDLLDRRLKLAEVEEQMASKIPSDMKPLLVSSQNNTANSKQTFLEKRLLRLTEVQAKGGPANVNLELVNSLAKQIQTVRLQFSQLNRFAKVFRCYTKECNTNSNAVSQITQNTCYSPLCLQKARAKKELLLLLRKAHTAGNGSKETVAAILGAVKKPSILEQKLTEGKRESTQVAVDDSEEGKPAESEAPLDLLQDWEHARAHAVPFSDSLLTECILVDQECVTNTKIKQEVNASSGCNTTPDSNTQDSDKIDYIESMDVCSNVEIESTEDSIVTGLNSGNAEDVDMTPGWRRKRNQKSKKSYIGTKDVLDQTLDKDIPLNKQNRRFPITARPVKRECVKKYERETFENGNERVYSTSSPRGRVYLLNDAAKLYEQAVKTEDKSTITKKPSYSRYPLISNFLTHKKKRSLLVLPRFELLKLARLGGKSSTNGFHHAAKNNTIWQYQCSRPLFRTCWSYRTSNATSLSSLALQLRILWSCLRWDDMIAKPPSTDGKHQVTTDTEIVTLELLKLRHSGRYGEKTSYLRRKVVIPLEMPKTVREVTSIRSGLRKRKRAESPQPTEPQITEEWVDEDKLELWEIKFMGEKQEKARLSAVTRSVASRQLEASGSNGSNTSTNGALGVAGRVQLAPKLSEDVKEKMEQQLKLQRAVHQQRKLVATGEITRSVTPVKGQVIGSRRVIVKNPDGTTRIIQQAVTQVSRTGGANTAAAAASPTVGGSTSTQSNPSTSTPHKVQIIRGPDGKVSVRGLNPGQQLVQMPDGKLHVLTTTTSSNSAGQGNKMKVPIKPASTSSSPAISSAQTTTNPVTPVIKQIAVKHVTKNSATQSIASSSRVALPLAQIKNKLLLAQQQQQSTSSSPATSSSPVQKIVSKVVNTSTSGQTLQQVFVQSGSKLVVGQNAQGQKVIISTSAAQQQGTSPVQQQQLVQSQPIQQSPQQISMTQVGNQPTQKVIQQIVNTSNVQQQIVVGGQRIILSPGQTIVTQRNVPQSQALQMVQQQIQTQQQQQQHHVVQPQQQFVVQSNQIVQSSPSAQTKLVKQLVVQQQSQQTIEEKTQITTTDSNETGTQQVLVPNSTLAQQLAQGKLQVATVNGQQVIVKPLGNNQAQIVAHIKHQGDGNAHIVTSNSATAVPQANPQTSPVKQQALPPQSPQQVVVQQQQIHQQSPTNFESGVTPITQQPVLTQAVQAPAQQQALSVEESLLQNQPPGTVIKCVTAQVLQTEHGPRIVLQGLVGNDFTAQQLQLVQTQVKQQLMKAQESNGKLGVLGPTKIYLAVQPENAVQSQPPPLTPVHQSAAHQQVGGGVSIAYTRMMNSNYFVQEIEEEEDYDDEIIVVCSPPNQIVPSPPREVFEGRILRSELPCRTNNNFEDQDNIEQHRLKYESEDLKRCSLQTNNIEIDADTLATTYEANSTIKDIAINNGDDQENSKCAETENSNITTNESFAGTSSLLEGSEHDEPTNLAGLDISETDLENKQNESFVVTRGYIQKSISNALKQGNLSPELEEKLVCMQKQQENANSTNEWETCSRGSVNEEALTPSRQTDDTEWKIRTSLRRPNAMTTSSQFNRILKKNRSKNDEVAELGEQKQSQLERHKELLKKNILRKRSLLERNLQSEIHEDVKTKVQRHVRPLSNASPDEQSENERSGEPNLDFKRTEVQNPRHGAGRPKKLTRKKEKLYCICRTPYDDTKFYVGCDLCSNWFHGDCVSITEEASKKLSEFICIDCKRARETQQLYCSCRQPYDESQFYICCDKCQDWFHGRCVGILQSEAEFIDEYVCPECQRKNDANAANMKKLTSNDVEELKNLIKQMQLHKSAWPFMEPVDPKEAPDYYKVIKEPMDLKRMEIKLESNTYTKLSEFIGDMTKIFDNCRYYNPKESSFYKCAEALESYFVQKIKNFRENVFDQRT</sequence>
<evidence type="ECO:0000256" key="14">
    <source>
        <dbReference type="PROSITE-ProRule" id="PRU00146"/>
    </source>
</evidence>
<dbReference type="GO" id="GO:0045892">
    <property type="term" value="P:negative regulation of DNA-templated transcription"/>
    <property type="evidence" value="ECO:0007669"/>
    <property type="project" value="UniProtKB-ARBA"/>
</dbReference>
<feature type="region of interest" description="Disordered" evidence="15">
    <location>
        <begin position="1135"/>
        <end position="1159"/>
    </location>
</feature>
<name>M9PDH1_DROME</name>
<feature type="compositionally biased region" description="Basic and acidic residues" evidence="15">
    <location>
        <begin position="2496"/>
        <end position="2511"/>
    </location>
</feature>
<keyword evidence="4" id="KW-0677">Repeat</keyword>
<dbReference type="Gene3D" id="1.20.920.10">
    <property type="entry name" value="Bromodomain-like"/>
    <property type="match status" value="1"/>
</dbReference>
<dbReference type="InterPro" id="IPR038028">
    <property type="entry name" value="BPTF"/>
</dbReference>
<evidence type="ECO:0000256" key="8">
    <source>
        <dbReference type="ARBA" id="ARBA00023015"/>
    </source>
</evidence>
<dbReference type="InterPro" id="IPR001965">
    <property type="entry name" value="Znf_PHD"/>
</dbReference>
<keyword evidence="3" id="KW-0479">Metal-binding</keyword>
<evidence type="ECO:0000256" key="5">
    <source>
        <dbReference type="ARBA" id="ARBA00022771"/>
    </source>
</evidence>
<reference evidence="19 21" key="11">
    <citation type="journal article" date="2015" name="Genome Res.">
        <title>The Release 6 reference sequence of the Drosophila melanogaster genome.</title>
        <authorList>
            <person name="Hoskins R.A."/>
            <person name="Carlson J.W."/>
            <person name="Wan K.H."/>
            <person name="Park S."/>
            <person name="Mendez I."/>
            <person name="Galle S.E."/>
            <person name="Booth B.W."/>
            <person name="Pfeiffer B.D."/>
            <person name="George R.A."/>
            <person name="Svirskas R."/>
            <person name="Krzywinski M."/>
            <person name="Schein J."/>
            <person name="Accardo M.C."/>
            <person name="Damia E."/>
            <person name="Messina G."/>
            <person name="Mendez-Lago M."/>
            <person name="de Pablos B."/>
            <person name="Demakova O.V."/>
            <person name="Andreyeva E.N."/>
            <person name="Boldyreva L.V."/>
            <person name="Marra M."/>
            <person name="Carvalho A.B."/>
            <person name="Dimitri P."/>
            <person name="Villasante A."/>
            <person name="Zhimulev I.F."/>
            <person name="Rubin G.M."/>
            <person name="Karpen G.H."/>
            <person name="Celniker S.E."/>
        </authorList>
    </citation>
    <scope>NUCLEOTIDE SEQUENCE [LARGE SCALE GENOMIC DNA]</scope>
    <source>
        <strain evidence="21">Berkeley</strain>
    </source>
</reference>
<reference evidence="19 21" key="5">
    <citation type="journal article" date="2002" name="Genome Biol.">
        <title>Heterochromatic sequences in a Drosophila whole-genome shotgun assembly.</title>
        <authorList>
            <person name="Hoskins R.A."/>
            <person name="Smith C.D."/>
            <person name="Carlson J.W."/>
            <person name="Carvalho A.B."/>
            <person name="Halpern A."/>
            <person name="Kaminker J.S."/>
            <person name="Kennedy C."/>
            <person name="Mungall C.J."/>
            <person name="Sullivan B.A."/>
            <person name="Sutton G.G."/>
            <person name="Yasuhara J.C."/>
            <person name="Wakimoto B.T."/>
            <person name="Myers E.W."/>
            <person name="Celniker S.E."/>
            <person name="Rubin G.M."/>
            <person name="Karpen G.H."/>
        </authorList>
    </citation>
    <scope>NUCLEOTIDE SEQUENCE [LARGE SCALE GENOMIC DNA]</scope>
    <source>
        <strain evidence="21">Berkeley</strain>
    </source>
</reference>
<dbReference type="Gene3D" id="3.30.40.10">
    <property type="entry name" value="Zinc/RING finger domain, C3HC4 (zinc finger)"/>
    <property type="match status" value="3"/>
</dbReference>
<evidence type="ECO:0000256" key="6">
    <source>
        <dbReference type="ARBA" id="ARBA00022833"/>
    </source>
</evidence>
<dbReference type="InterPro" id="IPR019787">
    <property type="entry name" value="Znf_PHD-finger"/>
</dbReference>
<dbReference type="SMART" id="SM00297">
    <property type="entry name" value="BROMO"/>
    <property type="match status" value="1"/>
</dbReference>
<dbReference type="Pfam" id="PF00628">
    <property type="entry name" value="PHD"/>
    <property type="match status" value="3"/>
</dbReference>